<keyword evidence="4" id="KW-1185">Reference proteome</keyword>
<dbReference type="SMART" id="SM00854">
    <property type="entry name" value="PGA_cap"/>
    <property type="match status" value="1"/>
</dbReference>
<comment type="similarity">
    <text evidence="1">Belongs to the CapA family.</text>
</comment>
<dbReference type="Pfam" id="PF09587">
    <property type="entry name" value="PGA_cap"/>
    <property type="match status" value="1"/>
</dbReference>
<evidence type="ECO:0000313" key="4">
    <source>
        <dbReference type="Proteomes" id="UP001597120"/>
    </source>
</evidence>
<evidence type="ECO:0000313" key="3">
    <source>
        <dbReference type="EMBL" id="MFD0871452.1"/>
    </source>
</evidence>
<dbReference type="InterPro" id="IPR052169">
    <property type="entry name" value="CW_Biosynth-Accessory"/>
</dbReference>
<dbReference type="InterPro" id="IPR029052">
    <property type="entry name" value="Metallo-depent_PP-like"/>
</dbReference>
<accession>A0ABW3DDD4</accession>
<dbReference type="InterPro" id="IPR019079">
    <property type="entry name" value="Capsule_synth_CapA"/>
</dbReference>
<evidence type="ECO:0000259" key="2">
    <source>
        <dbReference type="SMART" id="SM00854"/>
    </source>
</evidence>
<gene>
    <name evidence="3" type="ORF">ACFQ03_20135</name>
</gene>
<evidence type="ECO:0000256" key="1">
    <source>
        <dbReference type="ARBA" id="ARBA00005662"/>
    </source>
</evidence>
<feature type="domain" description="Capsule synthesis protein CapA" evidence="2">
    <location>
        <begin position="7"/>
        <end position="254"/>
    </location>
</feature>
<dbReference type="CDD" id="cd07381">
    <property type="entry name" value="MPP_CapA"/>
    <property type="match status" value="1"/>
</dbReference>
<reference evidence="4" key="1">
    <citation type="journal article" date="2019" name="Int. J. Syst. Evol. Microbiol.">
        <title>The Global Catalogue of Microorganisms (GCM) 10K type strain sequencing project: providing services to taxonomists for standard genome sequencing and annotation.</title>
        <authorList>
            <consortium name="The Broad Institute Genomics Platform"/>
            <consortium name="The Broad Institute Genome Sequencing Center for Infectious Disease"/>
            <person name="Wu L."/>
            <person name="Ma J."/>
        </authorList>
    </citation>
    <scope>NUCLEOTIDE SEQUENCE [LARGE SCALE GENOMIC DNA]</scope>
    <source>
        <strain evidence="4">CCUG 57263</strain>
    </source>
</reference>
<dbReference type="Gene3D" id="3.60.21.10">
    <property type="match status" value="1"/>
</dbReference>
<dbReference type="Proteomes" id="UP001597120">
    <property type="component" value="Unassembled WGS sequence"/>
</dbReference>
<proteinExistence type="inferred from homology"/>
<organism evidence="3 4">
    <name type="scientific">Paenibacillus residui</name>
    <dbReference type="NCBI Taxonomy" id="629724"/>
    <lineage>
        <taxon>Bacteria</taxon>
        <taxon>Bacillati</taxon>
        <taxon>Bacillota</taxon>
        <taxon>Bacilli</taxon>
        <taxon>Bacillales</taxon>
        <taxon>Paenibacillaceae</taxon>
        <taxon>Paenibacillus</taxon>
    </lineage>
</organism>
<comment type="caution">
    <text evidence="3">The sequence shown here is derived from an EMBL/GenBank/DDBJ whole genome shotgun (WGS) entry which is preliminary data.</text>
</comment>
<dbReference type="SUPFAM" id="SSF56300">
    <property type="entry name" value="Metallo-dependent phosphatases"/>
    <property type="match status" value="1"/>
</dbReference>
<name>A0ABW3DDD4_9BACL</name>
<dbReference type="PANTHER" id="PTHR33393:SF12">
    <property type="entry name" value="CAPSULE BIOSYNTHESIS PROTEIN CAPA"/>
    <property type="match status" value="1"/>
</dbReference>
<dbReference type="PANTHER" id="PTHR33393">
    <property type="entry name" value="POLYGLUTAMINE SYNTHESIS ACCESSORY PROTEIN RV0574C-RELATED"/>
    <property type="match status" value="1"/>
</dbReference>
<protein>
    <submittedName>
        <fullName evidence="3">CapA family protein</fullName>
    </submittedName>
</protein>
<dbReference type="EMBL" id="JBHTIU010000081">
    <property type="protein sequence ID" value="MFD0871452.1"/>
    <property type="molecule type" value="Genomic_DNA"/>
</dbReference>
<dbReference type="RefSeq" id="WP_379290485.1">
    <property type="nucleotide sequence ID" value="NZ_JBHTIU010000081.1"/>
</dbReference>
<sequence length="350" mass="38895">MSGNKLRIAAFGDLLVRGNMITTAKLPDTDRYSFEPLLEPIAPILRDADLSIGNLEVTLAGRESSYMRRNPKTRYPEFNCPDEFAAALAHSGVDVLTTANNHCMDRGEAGLVRTLRILNKHRIAHTGTYASKAGAAKPLILERNGIRIGILSYTRGTNSLPVPKPWMVNRIHLPSMLRDLKNLVRVTDLPIVCIHAGPEYSHKPTGEQRRLVRMLLQHGARLVLGSHPHVVQPAYFPSPGHFAVYSMGSLLSTRLKKNPSTLAGVILQIEIEKAPNRRVRISDVHAVPTWVRSPEQTKSGTYQVVPIQAALERPEEITDGEERALMQRLYQQTLDVLNLKRRSPASAVQA</sequence>